<name>A0AAD1XWV9_EUPCR</name>
<keyword evidence="1" id="KW-0175">Coiled coil</keyword>
<dbReference type="AlphaFoldDB" id="A0AAD1XWV9"/>
<dbReference type="EMBL" id="CAMPGE010022310">
    <property type="protein sequence ID" value="CAI2380358.1"/>
    <property type="molecule type" value="Genomic_DNA"/>
</dbReference>
<accession>A0AAD1XWV9</accession>
<evidence type="ECO:0000313" key="2">
    <source>
        <dbReference type="EMBL" id="CAI2380358.1"/>
    </source>
</evidence>
<keyword evidence="3" id="KW-1185">Reference proteome</keyword>
<gene>
    <name evidence="2" type="ORF">ECRASSUSDP1_LOCUS21792</name>
</gene>
<evidence type="ECO:0000313" key="3">
    <source>
        <dbReference type="Proteomes" id="UP001295684"/>
    </source>
</evidence>
<sequence length="150" mass="17975">MKHKLRQDHKSLLKEFSTDMHPQLLKEIEDAKQYCSHLKTQAEEIKESSKNMEGKLANELEDLQEEYERLQKVNEKKDFEILEAEASARKVKRTHEQEIKDWKEKLETKQLAIESLQKAVQMKQRDLQKKKDKYELEIDKLKMYLPDSSD</sequence>
<protein>
    <submittedName>
        <fullName evidence="2">Uncharacterized protein</fullName>
    </submittedName>
</protein>
<comment type="caution">
    <text evidence="2">The sequence shown here is derived from an EMBL/GenBank/DDBJ whole genome shotgun (WGS) entry which is preliminary data.</text>
</comment>
<proteinExistence type="predicted"/>
<organism evidence="2 3">
    <name type="scientific">Euplotes crassus</name>
    <dbReference type="NCBI Taxonomy" id="5936"/>
    <lineage>
        <taxon>Eukaryota</taxon>
        <taxon>Sar</taxon>
        <taxon>Alveolata</taxon>
        <taxon>Ciliophora</taxon>
        <taxon>Intramacronucleata</taxon>
        <taxon>Spirotrichea</taxon>
        <taxon>Hypotrichia</taxon>
        <taxon>Euplotida</taxon>
        <taxon>Euplotidae</taxon>
        <taxon>Moneuplotes</taxon>
    </lineage>
</organism>
<dbReference type="Proteomes" id="UP001295684">
    <property type="component" value="Unassembled WGS sequence"/>
</dbReference>
<reference evidence="2" key="1">
    <citation type="submission" date="2023-07" db="EMBL/GenBank/DDBJ databases">
        <authorList>
            <consortium name="AG Swart"/>
            <person name="Singh M."/>
            <person name="Singh A."/>
            <person name="Seah K."/>
            <person name="Emmerich C."/>
        </authorList>
    </citation>
    <scope>NUCLEOTIDE SEQUENCE</scope>
    <source>
        <strain evidence="2">DP1</strain>
    </source>
</reference>
<feature type="coiled-coil region" evidence="1">
    <location>
        <begin position="42"/>
        <end position="144"/>
    </location>
</feature>
<evidence type="ECO:0000256" key="1">
    <source>
        <dbReference type="SAM" id="Coils"/>
    </source>
</evidence>